<feature type="region of interest" description="Disordered" evidence="1">
    <location>
        <begin position="95"/>
        <end position="155"/>
    </location>
</feature>
<dbReference type="Proteomes" id="UP001162162">
    <property type="component" value="Unassembled WGS sequence"/>
</dbReference>
<name>A0AAV8Z701_9CUCU</name>
<evidence type="ECO:0000313" key="3">
    <source>
        <dbReference type="Proteomes" id="UP001162162"/>
    </source>
</evidence>
<feature type="region of interest" description="Disordered" evidence="1">
    <location>
        <begin position="1"/>
        <end position="72"/>
    </location>
</feature>
<feature type="compositionally biased region" description="Basic and acidic residues" evidence="1">
    <location>
        <begin position="132"/>
        <end position="148"/>
    </location>
</feature>
<proteinExistence type="predicted"/>
<protein>
    <submittedName>
        <fullName evidence="2">Uncharacterized protein</fullName>
    </submittedName>
</protein>
<accession>A0AAV8Z701</accession>
<keyword evidence="3" id="KW-1185">Reference proteome</keyword>
<reference evidence="2" key="1">
    <citation type="journal article" date="2023" name="Insect Mol. Biol.">
        <title>Genome sequencing provides insights into the evolution of gene families encoding plant cell wall-degrading enzymes in longhorned beetles.</title>
        <authorList>
            <person name="Shin N.R."/>
            <person name="Okamura Y."/>
            <person name="Kirsch R."/>
            <person name="Pauchet Y."/>
        </authorList>
    </citation>
    <scope>NUCLEOTIDE SEQUENCE</scope>
    <source>
        <strain evidence="2">AMC_N1</strain>
    </source>
</reference>
<dbReference type="EMBL" id="JAPWTK010000014">
    <property type="protein sequence ID" value="KAJ8959017.1"/>
    <property type="molecule type" value="Genomic_DNA"/>
</dbReference>
<feature type="compositionally biased region" description="Low complexity" evidence="1">
    <location>
        <begin position="1"/>
        <end position="18"/>
    </location>
</feature>
<organism evidence="2 3">
    <name type="scientific">Aromia moschata</name>
    <dbReference type="NCBI Taxonomy" id="1265417"/>
    <lineage>
        <taxon>Eukaryota</taxon>
        <taxon>Metazoa</taxon>
        <taxon>Ecdysozoa</taxon>
        <taxon>Arthropoda</taxon>
        <taxon>Hexapoda</taxon>
        <taxon>Insecta</taxon>
        <taxon>Pterygota</taxon>
        <taxon>Neoptera</taxon>
        <taxon>Endopterygota</taxon>
        <taxon>Coleoptera</taxon>
        <taxon>Polyphaga</taxon>
        <taxon>Cucujiformia</taxon>
        <taxon>Chrysomeloidea</taxon>
        <taxon>Cerambycidae</taxon>
        <taxon>Cerambycinae</taxon>
        <taxon>Callichromatini</taxon>
        <taxon>Aromia</taxon>
    </lineage>
</organism>
<comment type="caution">
    <text evidence="2">The sequence shown here is derived from an EMBL/GenBank/DDBJ whole genome shotgun (WGS) entry which is preliminary data.</text>
</comment>
<feature type="compositionally biased region" description="Polar residues" evidence="1">
    <location>
        <begin position="53"/>
        <end position="72"/>
    </location>
</feature>
<evidence type="ECO:0000313" key="2">
    <source>
        <dbReference type="EMBL" id="KAJ8959017.1"/>
    </source>
</evidence>
<gene>
    <name evidence="2" type="ORF">NQ318_022269</name>
</gene>
<dbReference type="AlphaFoldDB" id="A0AAV8Z701"/>
<evidence type="ECO:0000256" key="1">
    <source>
        <dbReference type="SAM" id="MobiDB-lite"/>
    </source>
</evidence>
<sequence length="216" mass="22609">MSPYRRMPMMPPHMSGMMQGQGGPAKPLFPSAIPTSSPGGPSAPRSWGRFQANFFSSGSSDASKVSTIATTGASSKIIHPSEDISLEEIRAKHPKYARSIPSKSDDGPSTGDSGVGRPAGRRPPTEAGGGDESARGDDAEVPGARDRPPISMTMGGPIMAPMRHQMIPGPPTLLGGHLMRPPPISMPPGMIGMPPGMVYGAPMFPTGPVLMQPRYR</sequence>